<proteinExistence type="predicted"/>
<dbReference type="EMBL" id="UYYF01000269">
    <property type="protein sequence ID" value="VDM97411.1"/>
    <property type="molecule type" value="Genomic_DNA"/>
</dbReference>
<sequence length="318" mass="37196">MTTNNTDLITQLLSENLELRKLVLTEQEKVSMERKRRIEAEARLAALLSKKVIEMRERNSYSDFKHDSCKRDRRYKDMVGHITRPKSSDSSYENEIALLVMKNIQKYQNCPPTSESSLKSTSISPLLEHERNFKRNNNLPLVTEKKVQPSIGANNRQSVSISEANISSNNYLKPATKKISDFWTFIDMNGETKPSVPPLHWKQQKCKDTFIKRSIERQIRIKEASSKRKQLAAKKREVAKQLLAGHVKNQDAVKLLSIMDREICAFPPNMMKRETFRRVCKTQGFQERRKKKHDEYDKHINRLLAYCYSQAPNRLNRK</sequence>
<dbReference type="OMA" id="MDREICA"/>
<reference evidence="3" key="1">
    <citation type="submission" date="2017-02" db="UniProtKB">
        <authorList>
            <consortium name="WormBaseParasite"/>
        </authorList>
    </citation>
    <scope>IDENTIFICATION</scope>
</reference>
<name>A0A0N5CNM4_THECL</name>
<reference evidence="1 2" key="2">
    <citation type="submission" date="2018-11" db="EMBL/GenBank/DDBJ databases">
        <authorList>
            <consortium name="Pathogen Informatics"/>
        </authorList>
    </citation>
    <scope>NUCLEOTIDE SEQUENCE [LARGE SCALE GENOMIC DNA]</scope>
</reference>
<evidence type="ECO:0000313" key="2">
    <source>
        <dbReference type="Proteomes" id="UP000276776"/>
    </source>
</evidence>
<dbReference type="WBParaSite" id="TCLT_0000178801-mRNA-1">
    <property type="protein sequence ID" value="TCLT_0000178801-mRNA-1"/>
    <property type="gene ID" value="TCLT_0000178801"/>
</dbReference>
<protein>
    <submittedName>
        <fullName evidence="3">ALMS motif domain-containing protein</fullName>
    </submittedName>
</protein>
<gene>
    <name evidence="1" type="ORF">TCLT_LOCUS1789</name>
</gene>
<organism evidence="3">
    <name type="scientific">Thelazia callipaeda</name>
    <name type="common">Oriental eyeworm</name>
    <name type="synonym">Parasitic nematode</name>
    <dbReference type="NCBI Taxonomy" id="103827"/>
    <lineage>
        <taxon>Eukaryota</taxon>
        <taxon>Metazoa</taxon>
        <taxon>Ecdysozoa</taxon>
        <taxon>Nematoda</taxon>
        <taxon>Chromadorea</taxon>
        <taxon>Rhabditida</taxon>
        <taxon>Spirurina</taxon>
        <taxon>Spiruromorpha</taxon>
        <taxon>Thelazioidea</taxon>
        <taxon>Thelaziidae</taxon>
        <taxon>Thelazia</taxon>
    </lineage>
</organism>
<dbReference type="OrthoDB" id="5835249at2759"/>
<dbReference type="Proteomes" id="UP000276776">
    <property type="component" value="Unassembled WGS sequence"/>
</dbReference>
<evidence type="ECO:0000313" key="3">
    <source>
        <dbReference type="WBParaSite" id="TCLT_0000178801-mRNA-1"/>
    </source>
</evidence>
<dbReference type="AlphaFoldDB" id="A0A0N5CNM4"/>
<keyword evidence="2" id="KW-1185">Reference proteome</keyword>
<evidence type="ECO:0000313" key="1">
    <source>
        <dbReference type="EMBL" id="VDM97411.1"/>
    </source>
</evidence>
<accession>A0A0N5CNM4</accession>